<protein>
    <submittedName>
        <fullName evidence="2">Uncharacterized protein</fullName>
    </submittedName>
</protein>
<feature type="region of interest" description="Disordered" evidence="1">
    <location>
        <begin position="187"/>
        <end position="207"/>
    </location>
</feature>
<proteinExistence type="predicted"/>
<dbReference type="Proteomes" id="UP000011116">
    <property type="component" value="Chromosome 5H"/>
</dbReference>
<reference evidence="3" key="1">
    <citation type="journal article" date="2012" name="Nature">
        <title>A physical, genetic and functional sequence assembly of the barley genome.</title>
        <authorList>
            <consortium name="The International Barley Genome Sequencing Consortium"/>
            <person name="Mayer K.F."/>
            <person name="Waugh R."/>
            <person name="Brown J.W."/>
            <person name="Schulman A."/>
            <person name="Langridge P."/>
            <person name="Platzer M."/>
            <person name="Fincher G.B."/>
            <person name="Muehlbauer G.J."/>
            <person name="Sato K."/>
            <person name="Close T.J."/>
            <person name="Wise R.P."/>
            <person name="Stein N."/>
        </authorList>
    </citation>
    <scope>NUCLEOTIDE SEQUENCE [LARGE SCALE GENOMIC DNA]</scope>
    <source>
        <strain evidence="3">cv. Morex</strain>
    </source>
</reference>
<reference evidence="2" key="2">
    <citation type="submission" date="2020-10" db="EMBL/GenBank/DDBJ databases">
        <authorList>
            <person name="Scholz U."/>
            <person name="Mascher M."/>
            <person name="Fiebig A."/>
        </authorList>
    </citation>
    <scope>NUCLEOTIDE SEQUENCE [LARGE SCALE GENOMIC DNA]</scope>
    <source>
        <strain evidence="2">cv. Morex</strain>
    </source>
</reference>
<organism evidence="2 3">
    <name type="scientific">Hordeum vulgare subsp. vulgare</name>
    <name type="common">Domesticated barley</name>
    <dbReference type="NCBI Taxonomy" id="112509"/>
    <lineage>
        <taxon>Eukaryota</taxon>
        <taxon>Viridiplantae</taxon>
        <taxon>Streptophyta</taxon>
        <taxon>Embryophyta</taxon>
        <taxon>Tracheophyta</taxon>
        <taxon>Spermatophyta</taxon>
        <taxon>Magnoliopsida</taxon>
        <taxon>Liliopsida</taxon>
        <taxon>Poales</taxon>
        <taxon>Poaceae</taxon>
        <taxon>BOP clade</taxon>
        <taxon>Pooideae</taxon>
        <taxon>Triticodae</taxon>
        <taxon>Triticeae</taxon>
        <taxon>Hordeinae</taxon>
        <taxon>Hordeum</taxon>
    </lineage>
</organism>
<keyword evidence="3" id="KW-1185">Reference proteome</keyword>
<evidence type="ECO:0000313" key="3">
    <source>
        <dbReference type="Proteomes" id="UP000011116"/>
    </source>
</evidence>
<evidence type="ECO:0000256" key="1">
    <source>
        <dbReference type="SAM" id="MobiDB-lite"/>
    </source>
</evidence>
<dbReference type="Gramene" id="HORVU.MOREX.r3.5HG0520820.1">
    <property type="protein sequence ID" value="HORVU.MOREX.r3.5HG0520820.1.CDS1"/>
    <property type="gene ID" value="HORVU.MOREX.r3.5HG0520820"/>
</dbReference>
<reference evidence="2" key="3">
    <citation type="submission" date="2022-01" db="UniProtKB">
        <authorList>
            <consortium name="EnsemblPlants"/>
        </authorList>
    </citation>
    <scope>IDENTIFICATION</scope>
    <source>
        <strain evidence="2">subsp. vulgare</strain>
    </source>
</reference>
<evidence type="ECO:0000313" key="2">
    <source>
        <dbReference type="EnsemblPlants" id="HORVU.MOREX.r3.5HG0520820.1.CDS1"/>
    </source>
</evidence>
<accession>A0A8I6Y731</accession>
<dbReference type="EnsemblPlants" id="HORVU.MOREX.r3.5HG0520820.1">
    <property type="protein sequence ID" value="HORVU.MOREX.r3.5HG0520820.1.CDS1"/>
    <property type="gene ID" value="HORVU.MOREX.r3.5HG0520820"/>
</dbReference>
<sequence length="207" mass="23188">MLLPLRPTSQISAIEGPSACGGPLATAMEGPWEFGQRMAAMAKDGAFAWGERMAVALAGGDDNKLNMLREIYTRYKDEEEMREEARMVVRTASEEERIQIKGKTPLEIIRWAMMMGRHDDLGGGWLKHFASGHSDWLDRIMDGHGEVIMTLRPTPGGQAMTVETDDDVRVVPRQKVARVLSQLPRRSPRFPRRSARIQALARSADDE</sequence>
<name>A0A8I6Y731_HORVV</name>
<dbReference type="AlphaFoldDB" id="A0A8I6Y731"/>